<gene>
    <name evidence="1" type="ORF">PACLA_8A075364</name>
</gene>
<dbReference type="Proteomes" id="UP001152795">
    <property type="component" value="Unassembled WGS sequence"/>
</dbReference>
<name>A0A6S7HDQ6_PARCT</name>
<evidence type="ECO:0000313" key="2">
    <source>
        <dbReference type="Proteomes" id="UP001152795"/>
    </source>
</evidence>
<protein>
    <submittedName>
        <fullName evidence="1">Uncharacterized protein</fullName>
    </submittedName>
</protein>
<dbReference type="PANTHER" id="PTHR47018:SF3">
    <property type="entry name" value="MYCBP-ASSOCIATED PROTEIN"/>
    <property type="match status" value="1"/>
</dbReference>
<comment type="caution">
    <text evidence="1">The sequence shown here is derived from an EMBL/GenBank/DDBJ whole genome shotgun (WGS) entry which is preliminary data.</text>
</comment>
<dbReference type="AlphaFoldDB" id="A0A6S7HDQ6"/>
<reference evidence="1" key="1">
    <citation type="submission" date="2020-04" db="EMBL/GenBank/DDBJ databases">
        <authorList>
            <person name="Alioto T."/>
            <person name="Alioto T."/>
            <person name="Gomez Garrido J."/>
        </authorList>
    </citation>
    <scope>NUCLEOTIDE SEQUENCE</scope>
    <source>
        <strain evidence="1">A484AB</strain>
    </source>
</reference>
<proteinExistence type="predicted"/>
<dbReference type="PANTHER" id="PTHR47018">
    <property type="entry name" value="CXC DOMAIN-CONTAINING PROTEIN-RELATED"/>
    <property type="match status" value="1"/>
</dbReference>
<organism evidence="1 2">
    <name type="scientific">Paramuricea clavata</name>
    <name type="common">Red gorgonian</name>
    <name type="synonym">Violescent sea-whip</name>
    <dbReference type="NCBI Taxonomy" id="317549"/>
    <lineage>
        <taxon>Eukaryota</taxon>
        <taxon>Metazoa</taxon>
        <taxon>Cnidaria</taxon>
        <taxon>Anthozoa</taxon>
        <taxon>Octocorallia</taxon>
        <taxon>Malacalcyonacea</taxon>
        <taxon>Plexauridae</taxon>
        <taxon>Paramuricea</taxon>
    </lineage>
</organism>
<evidence type="ECO:0000313" key="1">
    <source>
        <dbReference type="EMBL" id="CAB3993807.1"/>
    </source>
</evidence>
<dbReference type="EMBL" id="CACRXK020002331">
    <property type="protein sequence ID" value="CAB3993807.1"/>
    <property type="molecule type" value="Genomic_DNA"/>
</dbReference>
<sequence>MTIRNDLENTPGHSAAWCGLDKEHVAKVILQSLYTFLSVLFGGTDILEERSSKLDDHITSIAQDIFYLASRKRKLTPKHIGLGLTLHQASRSEKLVDLFHAAGHTIGMDTIRRIDRFNKNGHIYIPNELVPYSPSRIVLASCDNIDVLEETIDGKNTFHCTQMMLWQRGQANIRSDIDIKHINRAKTITRDSLDQFNKLDHASMPIGERPKPVSNLPPDLEIEKCFNKSNNQVESKMKNMAWIIVCMCQTSQQMVPTWAAFNEKISLVNSPITTPGMLPILQAPADDNNTRTTILNRFTSSAKHLGQPNTVIAVDQPLYSKGKEIIWANPEKYQNVVLVIGHLHVLFNFLKAIGQHMENSGLADIWVESSVFAQNTTGAMLEGKQYYRAVTGHLLTYEALSRIYWQYFTSWLTSNERVLFGVDDDANDTISTRKDAQPGRVSVDENAVSDLKELFLRFNVFKINTFDPLDGYVALE</sequence>
<dbReference type="OrthoDB" id="5975977at2759"/>
<accession>A0A6S7HDQ6</accession>
<keyword evidence="2" id="KW-1185">Reference proteome</keyword>